<evidence type="ECO:0000256" key="4">
    <source>
        <dbReference type="ARBA" id="ARBA00022786"/>
    </source>
</evidence>
<feature type="region of interest" description="Disordered" evidence="6">
    <location>
        <begin position="293"/>
        <end position="315"/>
    </location>
</feature>
<dbReference type="Proteomes" id="UP000094389">
    <property type="component" value="Unassembled WGS sequence"/>
</dbReference>
<dbReference type="SMART" id="SM00119">
    <property type="entry name" value="HECTc"/>
    <property type="match status" value="1"/>
</dbReference>
<dbReference type="PANTHER" id="PTHR45700:SF8">
    <property type="entry name" value="HECT-TYPE E3 UBIQUITIN TRANSFERASE"/>
    <property type="match status" value="1"/>
</dbReference>
<dbReference type="OrthoDB" id="8068875at2759"/>
<protein>
    <recommendedName>
        <fullName evidence="2">HECT-type E3 ubiquitin transferase</fullName>
        <ecNumber evidence="2">2.3.2.26</ecNumber>
    </recommendedName>
</protein>
<evidence type="ECO:0000313" key="9">
    <source>
        <dbReference type="Proteomes" id="UP000094389"/>
    </source>
</evidence>
<feature type="active site" description="Glycyl thioester intermediate" evidence="5">
    <location>
        <position position="807"/>
    </location>
</feature>
<keyword evidence="3" id="KW-0808">Transferase</keyword>
<dbReference type="InterPro" id="IPR000569">
    <property type="entry name" value="HECT_dom"/>
</dbReference>
<proteinExistence type="predicted"/>
<gene>
    <name evidence="8" type="ORF">CYBJADRAFT_167748</name>
</gene>
<dbReference type="PANTHER" id="PTHR45700">
    <property type="entry name" value="UBIQUITIN-PROTEIN LIGASE E3C"/>
    <property type="match status" value="1"/>
</dbReference>
<keyword evidence="4 5" id="KW-0833">Ubl conjugation pathway</keyword>
<dbReference type="EMBL" id="KV453930">
    <property type="protein sequence ID" value="ODV73743.1"/>
    <property type="molecule type" value="Genomic_DNA"/>
</dbReference>
<dbReference type="EC" id="2.3.2.26" evidence="2"/>
<evidence type="ECO:0000256" key="5">
    <source>
        <dbReference type="PROSITE-ProRule" id="PRU00104"/>
    </source>
</evidence>
<dbReference type="Gene3D" id="3.30.2160.10">
    <property type="entry name" value="Hect, E3 ligase catalytic domain"/>
    <property type="match status" value="1"/>
</dbReference>
<keyword evidence="9" id="KW-1185">Reference proteome</keyword>
<dbReference type="CDD" id="cd00078">
    <property type="entry name" value="HECTc"/>
    <property type="match status" value="1"/>
</dbReference>
<dbReference type="GO" id="GO:0061630">
    <property type="term" value="F:ubiquitin protein ligase activity"/>
    <property type="evidence" value="ECO:0007669"/>
    <property type="project" value="UniProtKB-EC"/>
</dbReference>
<dbReference type="PROSITE" id="PS50237">
    <property type="entry name" value="HECT"/>
    <property type="match status" value="1"/>
</dbReference>
<evidence type="ECO:0000256" key="1">
    <source>
        <dbReference type="ARBA" id="ARBA00000885"/>
    </source>
</evidence>
<name>A0A1E4S2R3_CYBJN</name>
<feature type="domain" description="HECT" evidence="7">
    <location>
        <begin position="503"/>
        <end position="839"/>
    </location>
</feature>
<evidence type="ECO:0000256" key="3">
    <source>
        <dbReference type="ARBA" id="ARBA00022679"/>
    </source>
</evidence>
<dbReference type="AlphaFoldDB" id="A0A1E4S2R3"/>
<feature type="compositionally biased region" description="Low complexity" evidence="6">
    <location>
        <begin position="293"/>
        <end position="305"/>
    </location>
</feature>
<dbReference type="InterPro" id="IPR044611">
    <property type="entry name" value="E3A/B/C-like"/>
</dbReference>
<dbReference type="InterPro" id="IPR035983">
    <property type="entry name" value="Hect_E3_ubiquitin_ligase"/>
</dbReference>
<dbReference type="Gene3D" id="3.90.1750.10">
    <property type="entry name" value="Hect, E3 ligase catalytic domains"/>
    <property type="match status" value="1"/>
</dbReference>
<dbReference type="OMA" id="MYYLFGA"/>
<organism evidence="8 9">
    <name type="scientific">Cyberlindnera jadinii (strain ATCC 18201 / CBS 1600 / BCRC 20928 / JCM 3617 / NBRC 0987 / NRRL Y-1542)</name>
    <name type="common">Torula yeast</name>
    <name type="synonym">Candida utilis</name>
    <dbReference type="NCBI Taxonomy" id="983966"/>
    <lineage>
        <taxon>Eukaryota</taxon>
        <taxon>Fungi</taxon>
        <taxon>Dikarya</taxon>
        <taxon>Ascomycota</taxon>
        <taxon>Saccharomycotina</taxon>
        <taxon>Saccharomycetes</taxon>
        <taxon>Phaffomycetales</taxon>
        <taxon>Phaffomycetaceae</taxon>
        <taxon>Cyberlindnera</taxon>
    </lineage>
</organism>
<dbReference type="STRING" id="983966.A0A1E4S2R3"/>
<dbReference type="Gene3D" id="3.30.2410.10">
    <property type="entry name" value="Hect, E3 ligase catalytic domain"/>
    <property type="match status" value="1"/>
</dbReference>
<dbReference type="GO" id="GO:0000209">
    <property type="term" value="P:protein polyubiquitination"/>
    <property type="evidence" value="ECO:0007669"/>
    <property type="project" value="InterPro"/>
</dbReference>
<dbReference type="GeneID" id="30989454"/>
<evidence type="ECO:0000256" key="6">
    <source>
        <dbReference type="SAM" id="MobiDB-lite"/>
    </source>
</evidence>
<accession>A0A1E4S2R3</accession>
<sequence length="839" mass="95644">MLKFFQFGSTQEGDSTSLSSEMSGEGCHGEAGRTLLDHCRCCGTLIKYPESVTKYKCSVCHSTQSTDKASRPSHEHLTLDLNTVLDLDTQCKLNLAKGMDLHSAYEPLERYLTARFGSLECLKNSFKTHLGNRPLDINNEELYQLYRIVISLPTRRPYVKLLMAVNETLLRPQGNLDSLGDIRSLLILWELPTLKHCLYHSRKPTKKVSRLETPEIKSLSYEIVKRVIGYLSNADLTLLSSLTNFFHSWTTQQLASKVQLLNLYITFHLTRIVNAQSSMSAFQSSSPNLSEYSNSSKLNSSSDSSACETPSRVGSLNVGARLPRSISLWNDRSTSIFPTREQRNVKLKVSQYGNDWHIKSASRLLSMLFVANNKQLPVCAFYNVVSDHILLKQDFDVWQSSFKKPEKNDPNRALREILNCGTILGDNNTSRIPQFTFCQFPFLLSLGAKISILEYESKKSMERMAEEAFIHALDNRVPTSVNVVFHIRRSHITDDSLHCIKQHQNELKKALKIEFVGEPGVDAGGLKKEWFQLLIRDLFKQDNGMFLFNSESRLCWFAPEPSEKNDELFFLVGVILGLAIYNSTILDLKFPLALYKKLLGKSIHLDDYTELCPSTGEGLRKLLHCDHDEVEEMGIYFETSFQSGPGEVITRELCPNGSKRLVTHESRREYVNRWVDFYMNRSIEEQFNSFNRGFQMIIGGNAISLFAPREIEMIICGNGDTRIDVSSLKSITKYNGWSSSEEASNSQLIKWFWEWVETLNNAKQKQFLCFVTGSGRIPATGITTMSFKITRLKSYGTSTRLPMAHTCFNELCLFEYRSREEMFRKLNISISESEGFGLR</sequence>
<comment type="catalytic activity">
    <reaction evidence="1">
        <text>S-ubiquitinyl-[E2 ubiquitin-conjugating enzyme]-L-cysteine + [acceptor protein]-L-lysine = [E2 ubiquitin-conjugating enzyme]-L-cysteine + N(6)-ubiquitinyl-[acceptor protein]-L-lysine.</text>
        <dbReference type="EC" id="2.3.2.26"/>
    </reaction>
</comment>
<reference evidence="8 9" key="1">
    <citation type="journal article" date="2016" name="Proc. Natl. Acad. Sci. U.S.A.">
        <title>Comparative genomics of biotechnologically important yeasts.</title>
        <authorList>
            <person name="Riley R."/>
            <person name="Haridas S."/>
            <person name="Wolfe K.H."/>
            <person name="Lopes M.R."/>
            <person name="Hittinger C.T."/>
            <person name="Goeker M."/>
            <person name="Salamov A.A."/>
            <person name="Wisecaver J.H."/>
            <person name="Long T.M."/>
            <person name="Calvey C.H."/>
            <person name="Aerts A.L."/>
            <person name="Barry K.W."/>
            <person name="Choi C."/>
            <person name="Clum A."/>
            <person name="Coughlan A.Y."/>
            <person name="Deshpande S."/>
            <person name="Douglass A.P."/>
            <person name="Hanson S.J."/>
            <person name="Klenk H.-P."/>
            <person name="LaButti K.M."/>
            <person name="Lapidus A."/>
            <person name="Lindquist E.A."/>
            <person name="Lipzen A.M."/>
            <person name="Meier-Kolthoff J.P."/>
            <person name="Ohm R.A."/>
            <person name="Otillar R.P."/>
            <person name="Pangilinan J.L."/>
            <person name="Peng Y."/>
            <person name="Rokas A."/>
            <person name="Rosa C.A."/>
            <person name="Scheuner C."/>
            <person name="Sibirny A.A."/>
            <person name="Slot J.C."/>
            <person name="Stielow J.B."/>
            <person name="Sun H."/>
            <person name="Kurtzman C.P."/>
            <person name="Blackwell M."/>
            <person name="Grigoriev I.V."/>
            <person name="Jeffries T.W."/>
        </authorList>
    </citation>
    <scope>NUCLEOTIDE SEQUENCE [LARGE SCALE GENOMIC DNA]</scope>
    <source>
        <strain evidence="9">ATCC 18201 / CBS 1600 / BCRC 20928 / JCM 3617 / NBRC 0987 / NRRL Y-1542</strain>
    </source>
</reference>
<dbReference type="Pfam" id="PF00632">
    <property type="entry name" value="HECT"/>
    <property type="match status" value="1"/>
</dbReference>
<evidence type="ECO:0000259" key="7">
    <source>
        <dbReference type="PROSITE" id="PS50237"/>
    </source>
</evidence>
<evidence type="ECO:0000313" key="8">
    <source>
        <dbReference type="EMBL" id="ODV73743.1"/>
    </source>
</evidence>
<evidence type="ECO:0000256" key="2">
    <source>
        <dbReference type="ARBA" id="ARBA00012485"/>
    </source>
</evidence>
<dbReference type="RefSeq" id="XP_020070782.1">
    <property type="nucleotide sequence ID" value="XM_020215058.1"/>
</dbReference>
<dbReference type="SUPFAM" id="SSF56204">
    <property type="entry name" value="Hect, E3 ligase catalytic domain"/>
    <property type="match status" value="1"/>
</dbReference>